<keyword evidence="4" id="KW-0564">Palmitate</keyword>
<proteinExistence type="predicted"/>
<evidence type="ECO:0000256" key="1">
    <source>
        <dbReference type="ARBA" id="ARBA00022475"/>
    </source>
</evidence>
<keyword evidence="3" id="KW-0472">Membrane</keyword>
<organism evidence="6 7">
    <name type="scientific">Halobacteroides halobius (strain ATCC 35273 / DSM 5150 / MD-1)</name>
    <dbReference type="NCBI Taxonomy" id="748449"/>
    <lineage>
        <taxon>Bacteria</taxon>
        <taxon>Bacillati</taxon>
        <taxon>Bacillota</taxon>
        <taxon>Clostridia</taxon>
        <taxon>Halanaerobiales</taxon>
        <taxon>Halobacteroidaceae</taxon>
        <taxon>Halobacteroides</taxon>
    </lineage>
</organism>
<protein>
    <submittedName>
        <fullName evidence="6">ABC-type sugar transport system, periplasmic component</fullName>
    </submittedName>
</protein>
<keyword evidence="1" id="KW-1003">Cell membrane</keyword>
<dbReference type="Proteomes" id="UP000010880">
    <property type="component" value="Chromosome"/>
</dbReference>
<evidence type="ECO:0000313" key="7">
    <source>
        <dbReference type="Proteomes" id="UP000010880"/>
    </source>
</evidence>
<evidence type="ECO:0000256" key="5">
    <source>
        <dbReference type="ARBA" id="ARBA00023288"/>
    </source>
</evidence>
<dbReference type="Pfam" id="PF13416">
    <property type="entry name" value="SBP_bac_8"/>
    <property type="match status" value="1"/>
</dbReference>
<dbReference type="PATRIC" id="fig|748449.3.peg.1507"/>
<dbReference type="HOGENOM" id="CLU_031285_9_2_9"/>
<keyword evidence="5" id="KW-0449">Lipoprotein</keyword>
<dbReference type="PANTHER" id="PTHR43649:SF33">
    <property type="entry name" value="POLYGALACTURONAN_RHAMNOGALACTURONAN-BINDING PROTEIN YTCQ"/>
    <property type="match status" value="1"/>
</dbReference>
<dbReference type="KEGG" id="hhl:Halha_1555"/>
<dbReference type="RefSeq" id="WP_015327212.1">
    <property type="nucleotide sequence ID" value="NC_019978.1"/>
</dbReference>
<dbReference type="InterPro" id="IPR006059">
    <property type="entry name" value="SBP"/>
</dbReference>
<evidence type="ECO:0000256" key="3">
    <source>
        <dbReference type="ARBA" id="ARBA00023136"/>
    </source>
</evidence>
<dbReference type="EMBL" id="CP003359">
    <property type="protein sequence ID" value="AGB41494.1"/>
    <property type="molecule type" value="Genomic_DNA"/>
</dbReference>
<evidence type="ECO:0000313" key="6">
    <source>
        <dbReference type="EMBL" id="AGB41494.1"/>
    </source>
</evidence>
<gene>
    <name evidence="6" type="ordered locus">Halha_1555</name>
</gene>
<dbReference type="SUPFAM" id="SSF53850">
    <property type="entry name" value="Periplasmic binding protein-like II"/>
    <property type="match status" value="1"/>
</dbReference>
<sequence>MISKSKKIFTLLVVTILLSGLVVGCAGGDQGAKDGKKELKVVMSLGESEWKVIKQEILPPFEKKYNVEVTPFQIGSGNVIKKLQSLKAAGNMTIDVVAQDNMQLAPLVDRGLVEDLSEYRDIIPKEVIDALIKVGEFNGKLYFMPYRPNVEIAFYNQKKFEKYGLKPPENWDELLKVAKTFKKKEGIGRVIGIKGGLASDTTVHLFDYIRSAGGNPLVLNDEGSIKAFKFLKKLKPYLSPDFKRATWDTTNKFLATESVYLGRNWPFGVNIIVKKYNKDEIKAYHGWSGPVKESHVLGGSVLAIPKGAPHEELAVKFIKYLMSKKVQKQLVTKLAWPSSRTDAYGEVPKWQKPYFEAVKEAMKYAEPRPNVPYWATVSRALNSAFKEIVLNDAPVEETLDKYHQVIQNAKKEAQ</sequence>
<keyword evidence="6" id="KW-0813">Transport</keyword>
<evidence type="ECO:0000256" key="2">
    <source>
        <dbReference type="ARBA" id="ARBA00022729"/>
    </source>
</evidence>
<dbReference type="OrthoDB" id="9766758at2"/>
<dbReference type="PANTHER" id="PTHR43649">
    <property type="entry name" value="ARABINOSE-BINDING PROTEIN-RELATED"/>
    <property type="match status" value="1"/>
</dbReference>
<name>L0KAU5_HALHC</name>
<reference evidence="7" key="1">
    <citation type="submission" date="2012-02" db="EMBL/GenBank/DDBJ databases">
        <title>The complete genome of Halobacteroides halobius DSM 5150.</title>
        <authorList>
            <person name="Lucas S."/>
            <person name="Copeland A."/>
            <person name="Lapidus A."/>
            <person name="Glavina del Rio T."/>
            <person name="Dalin E."/>
            <person name="Tice H."/>
            <person name="Bruce D."/>
            <person name="Goodwin L."/>
            <person name="Pitluck S."/>
            <person name="Peters L."/>
            <person name="Mikhailova N."/>
            <person name="Gu W."/>
            <person name="Kyrpides N."/>
            <person name="Mavromatis K."/>
            <person name="Ivanova N."/>
            <person name="Brettin T."/>
            <person name="Detter J.C."/>
            <person name="Han C."/>
            <person name="Larimer F."/>
            <person name="Land M."/>
            <person name="Hauser L."/>
            <person name="Markowitz V."/>
            <person name="Cheng J.-F."/>
            <person name="Hugenholtz P."/>
            <person name="Woyke T."/>
            <person name="Wu D."/>
            <person name="Tindall B."/>
            <person name="Pomrenke H."/>
            <person name="Brambilla E."/>
            <person name="Klenk H.-P."/>
            <person name="Eisen J.A."/>
        </authorList>
    </citation>
    <scope>NUCLEOTIDE SEQUENCE [LARGE SCALE GENOMIC DNA]</scope>
    <source>
        <strain evidence="7">ATCC 35273 / DSM 5150 / MD-1</strain>
    </source>
</reference>
<accession>L0KAU5</accession>
<dbReference type="STRING" id="748449.Halha_1555"/>
<dbReference type="AlphaFoldDB" id="L0KAU5"/>
<dbReference type="eggNOG" id="COG1653">
    <property type="taxonomic scope" value="Bacteria"/>
</dbReference>
<dbReference type="PROSITE" id="PS51257">
    <property type="entry name" value="PROKAR_LIPOPROTEIN"/>
    <property type="match status" value="1"/>
</dbReference>
<dbReference type="InterPro" id="IPR050490">
    <property type="entry name" value="Bact_solute-bd_prot1"/>
</dbReference>
<keyword evidence="2" id="KW-0732">Signal</keyword>
<evidence type="ECO:0000256" key="4">
    <source>
        <dbReference type="ARBA" id="ARBA00023139"/>
    </source>
</evidence>
<keyword evidence="7" id="KW-1185">Reference proteome</keyword>
<keyword evidence="6" id="KW-0762">Sugar transport</keyword>
<dbReference type="Gene3D" id="3.40.190.10">
    <property type="entry name" value="Periplasmic binding protein-like II"/>
    <property type="match status" value="1"/>
</dbReference>